<evidence type="ECO:0000313" key="2">
    <source>
        <dbReference type="EMBL" id="SMP14798.1"/>
    </source>
</evidence>
<protein>
    <submittedName>
        <fullName evidence="2">Uncharacterized protein</fullName>
    </submittedName>
</protein>
<dbReference type="Proteomes" id="UP001157946">
    <property type="component" value="Unassembled WGS sequence"/>
</dbReference>
<feature type="region of interest" description="Disordered" evidence="1">
    <location>
        <begin position="80"/>
        <end position="106"/>
    </location>
</feature>
<sequence>MHFLIWEASADKDALAISSAMASGYKHEDGRDNQQEDQELSPTESAVISAHDYTPFQVQERCGLPQAKLHRLAVTAAFIAESASDEDEDRRDHQQEDKKLSPAKATIITAHSDSSFDLI</sequence>
<dbReference type="EMBL" id="FXTU01000002">
    <property type="protein sequence ID" value="SMP14798.1"/>
    <property type="molecule type" value="Genomic_DNA"/>
</dbReference>
<proteinExistence type="predicted"/>
<gene>
    <name evidence="2" type="ORF">SAMN06265361_102621</name>
</gene>
<evidence type="ECO:0000313" key="3">
    <source>
        <dbReference type="Proteomes" id="UP001157946"/>
    </source>
</evidence>
<feature type="region of interest" description="Disordered" evidence="1">
    <location>
        <begin position="23"/>
        <end position="45"/>
    </location>
</feature>
<feature type="compositionally biased region" description="Basic and acidic residues" evidence="1">
    <location>
        <begin position="90"/>
        <end position="100"/>
    </location>
</feature>
<organism evidence="2 3">
    <name type="scientific">Laceyella tengchongensis</name>
    <dbReference type="NCBI Taxonomy" id="574699"/>
    <lineage>
        <taxon>Bacteria</taxon>
        <taxon>Bacillati</taxon>
        <taxon>Bacillota</taxon>
        <taxon>Bacilli</taxon>
        <taxon>Bacillales</taxon>
        <taxon>Thermoactinomycetaceae</taxon>
        <taxon>Laceyella</taxon>
    </lineage>
</organism>
<feature type="compositionally biased region" description="Basic and acidic residues" evidence="1">
    <location>
        <begin position="25"/>
        <end position="34"/>
    </location>
</feature>
<reference evidence="2" key="1">
    <citation type="submission" date="2017-05" db="EMBL/GenBank/DDBJ databases">
        <authorList>
            <person name="Varghese N."/>
            <person name="Submissions S."/>
        </authorList>
    </citation>
    <scope>NUCLEOTIDE SEQUENCE</scope>
    <source>
        <strain evidence="2">DSM 45262</strain>
    </source>
</reference>
<evidence type="ECO:0000256" key="1">
    <source>
        <dbReference type="SAM" id="MobiDB-lite"/>
    </source>
</evidence>
<dbReference type="AlphaFoldDB" id="A0AA45WMQ6"/>
<name>A0AA45WMQ6_9BACL</name>
<accession>A0AA45WMQ6</accession>
<comment type="caution">
    <text evidence="2">The sequence shown here is derived from an EMBL/GenBank/DDBJ whole genome shotgun (WGS) entry which is preliminary data.</text>
</comment>
<keyword evidence="3" id="KW-1185">Reference proteome</keyword>